<accession>A0A1H6X1W7</accession>
<feature type="domain" description="PAS" evidence="8">
    <location>
        <begin position="86"/>
        <end position="132"/>
    </location>
</feature>
<dbReference type="EMBL" id="FNXY01000005">
    <property type="protein sequence ID" value="SEJ19070.1"/>
    <property type="molecule type" value="Genomic_DNA"/>
</dbReference>
<dbReference type="EC" id="2.7.13.3" evidence="2"/>
<evidence type="ECO:0000259" key="8">
    <source>
        <dbReference type="PROSITE" id="PS50112"/>
    </source>
</evidence>
<dbReference type="Gene3D" id="3.30.565.10">
    <property type="entry name" value="Histidine kinase-like ATPase, C-terminal domain"/>
    <property type="match status" value="1"/>
</dbReference>
<proteinExistence type="predicted"/>
<dbReference type="PROSITE" id="PS50113">
    <property type="entry name" value="PAC"/>
    <property type="match status" value="2"/>
</dbReference>
<dbReference type="SMART" id="SM00387">
    <property type="entry name" value="HATPase_c"/>
    <property type="match status" value="1"/>
</dbReference>
<dbReference type="SUPFAM" id="SSF55874">
    <property type="entry name" value="ATPase domain of HSP90 chaperone/DNA topoisomerase II/histidine kinase"/>
    <property type="match status" value="1"/>
</dbReference>
<evidence type="ECO:0000256" key="6">
    <source>
        <dbReference type="SAM" id="Coils"/>
    </source>
</evidence>
<dbReference type="Pfam" id="PF02518">
    <property type="entry name" value="HATPase_c"/>
    <property type="match status" value="1"/>
</dbReference>
<dbReference type="AlphaFoldDB" id="A0A1H6X1W7"/>
<reference evidence="10 11" key="1">
    <citation type="submission" date="2016-10" db="EMBL/GenBank/DDBJ databases">
        <authorList>
            <person name="de Groot N.N."/>
        </authorList>
    </citation>
    <scope>NUCLEOTIDE SEQUENCE [LARGE SCALE GENOMIC DNA]</scope>
    <source>
        <strain evidence="10 11">DSM 19938</strain>
    </source>
</reference>
<dbReference type="SMART" id="SM00388">
    <property type="entry name" value="HisKA"/>
    <property type="match status" value="1"/>
</dbReference>
<keyword evidence="4" id="KW-0808">Transferase</keyword>
<keyword evidence="6" id="KW-0175">Coiled coil</keyword>
<dbReference type="InterPro" id="IPR035965">
    <property type="entry name" value="PAS-like_dom_sf"/>
</dbReference>
<dbReference type="PANTHER" id="PTHR43304:SF1">
    <property type="entry name" value="PAC DOMAIN-CONTAINING PROTEIN"/>
    <property type="match status" value="1"/>
</dbReference>
<dbReference type="PRINTS" id="PR00344">
    <property type="entry name" value="BCTRLSENSOR"/>
</dbReference>
<dbReference type="STRING" id="408657.SAMN04487995_3688"/>
<dbReference type="OrthoDB" id="9766459at2"/>
<dbReference type="Gene3D" id="3.30.450.20">
    <property type="entry name" value="PAS domain"/>
    <property type="match status" value="2"/>
</dbReference>
<dbReference type="InterPro" id="IPR052162">
    <property type="entry name" value="Sensor_kinase/Photoreceptor"/>
</dbReference>
<evidence type="ECO:0000256" key="3">
    <source>
        <dbReference type="ARBA" id="ARBA00022553"/>
    </source>
</evidence>
<feature type="domain" description="Histidine kinase" evidence="7">
    <location>
        <begin position="347"/>
        <end position="559"/>
    </location>
</feature>
<dbReference type="Pfam" id="PF00512">
    <property type="entry name" value="HisKA"/>
    <property type="match status" value="1"/>
</dbReference>
<dbReference type="CDD" id="cd00082">
    <property type="entry name" value="HisKA"/>
    <property type="match status" value="1"/>
</dbReference>
<evidence type="ECO:0000256" key="4">
    <source>
        <dbReference type="ARBA" id="ARBA00022679"/>
    </source>
</evidence>
<feature type="coiled-coil region" evidence="6">
    <location>
        <begin position="51"/>
        <end position="107"/>
    </location>
</feature>
<dbReference type="InterPro" id="IPR036890">
    <property type="entry name" value="HATPase_C_sf"/>
</dbReference>
<feature type="domain" description="PAS" evidence="8">
    <location>
        <begin position="203"/>
        <end position="265"/>
    </location>
</feature>
<dbReference type="InterPro" id="IPR000700">
    <property type="entry name" value="PAS-assoc_C"/>
</dbReference>
<dbReference type="CDD" id="cd00130">
    <property type="entry name" value="PAS"/>
    <property type="match status" value="2"/>
</dbReference>
<dbReference type="InterPro" id="IPR005467">
    <property type="entry name" value="His_kinase_dom"/>
</dbReference>
<feature type="domain" description="PAC" evidence="9">
    <location>
        <begin position="274"/>
        <end position="329"/>
    </location>
</feature>
<feature type="domain" description="PAC" evidence="9">
    <location>
        <begin position="156"/>
        <end position="209"/>
    </location>
</feature>
<dbReference type="PROSITE" id="PS50112">
    <property type="entry name" value="PAS"/>
    <property type="match status" value="2"/>
</dbReference>
<protein>
    <recommendedName>
        <fullName evidence="2">histidine kinase</fullName>
        <ecNumber evidence="2">2.7.13.3</ecNumber>
    </recommendedName>
</protein>
<dbReference type="GO" id="GO:0000155">
    <property type="term" value="F:phosphorelay sensor kinase activity"/>
    <property type="evidence" value="ECO:0007669"/>
    <property type="project" value="InterPro"/>
</dbReference>
<evidence type="ECO:0000313" key="10">
    <source>
        <dbReference type="EMBL" id="SEJ19070.1"/>
    </source>
</evidence>
<sequence length="563" mass="64714">MTAPETTEITYHRLLKRQIRKSLPAELAEHPEIQEFLSSVNQAYLEFQDDMARVERILEQSSSELFKANRELIKIADEKTEEAASTNRRLEEVANSISEVLIQLNKEGNIIYLNNAWEKVTGFKISESLNKNWKEFQISPDAQARLEFLFTGQIKSIQETFILKTSHNTEKWLELTMSAQLSSNNDILGFIGTVSDITARKKQEAEITRMVDWFNESSEAVQVSDERGKLLFINHEASRRLGKSQEEIIGTHISGIEKIFEDEEKWQEHVEALKGIPKMIINGFHKREDGSTFPVEASVKYYKTDGQGYVLAFIRDITERVEADIKLKTYMRNLERINAELDQFAYVVSHDLKAPLRAINNLSEWIEEDITDFLEGDTKDQFRLLRGRVHRMESLINGILSYSRAGRIKTNKEKFLVKSVIDDLCETFSSKKPIEFKLEGDPDFELISEKITLTQILQNLISNGIKYNDKPDIKITIGWGENNDEPEFFVRDNGPGISPEFHDKIFVIFQTLQSRDEFESTGVGLAIVKKILDEKGSKIRIDSIMGAGTTFYFTWPAIEKTEV</sequence>
<dbReference type="InterPro" id="IPR003661">
    <property type="entry name" value="HisK_dim/P_dom"/>
</dbReference>
<dbReference type="SMART" id="SM00091">
    <property type="entry name" value="PAS"/>
    <property type="match status" value="2"/>
</dbReference>
<dbReference type="InterPro" id="IPR003594">
    <property type="entry name" value="HATPase_dom"/>
</dbReference>
<dbReference type="PROSITE" id="PS50109">
    <property type="entry name" value="HIS_KIN"/>
    <property type="match status" value="1"/>
</dbReference>
<evidence type="ECO:0000256" key="2">
    <source>
        <dbReference type="ARBA" id="ARBA00012438"/>
    </source>
</evidence>
<keyword evidence="3" id="KW-0597">Phosphoprotein</keyword>
<dbReference type="Gene3D" id="1.10.287.130">
    <property type="match status" value="1"/>
</dbReference>
<dbReference type="InterPro" id="IPR000014">
    <property type="entry name" value="PAS"/>
</dbReference>
<dbReference type="SUPFAM" id="SSF47384">
    <property type="entry name" value="Homodimeric domain of signal transducing histidine kinase"/>
    <property type="match status" value="1"/>
</dbReference>
<evidence type="ECO:0000259" key="9">
    <source>
        <dbReference type="PROSITE" id="PS50113"/>
    </source>
</evidence>
<dbReference type="Pfam" id="PF13426">
    <property type="entry name" value="PAS_9"/>
    <property type="match status" value="2"/>
</dbReference>
<keyword evidence="5" id="KW-0418">Kinase</keyword>
<dbReference type="SMART" id="SM00086">
    <property type="entry name" value="PAC"/>
    <property type="match status" value="2"/>
</dbReference>
<evidence type="ECO:0000256" key="1">
    <source>
        <dbReference type="ARBA" id="ARBA00000085"/>
    </source>
</evidence>
<comment type="catalytic activity">
    <reaction evidence="1">
        <text>ATP + protein L-histidine = ADP + protein N-phospho-L-histidine.</text>
        <dbReference type="EC" id="2.7.13.3"/>
    </reaction>
</comment>
<dbReference type="InterPro" id="IPR004358">
    <property type="entry name" value="Sig_transdc_His_kin-like_C"/>
</dbReference>
<dbReference type="NCBIfam" id="TIGR00229">
    <property type="entry name" value="sensory_box"/>
    <property type="match status" value="2"/>
</dbReference>
<dbReference type="PANTHER" id="PTHR43304">
    <property type="entry name" value="PHYTOCHROME-LIKE PROTEIN CPH1"/>
    <property type="match status" value="1"/>
</dbReference>
<dbReference type="RefSeq" id="WP_090337644.1">
    <property type="nucleotide sequence ID" value="NZ_FNXY01000005.1"/>
</dbReference>
<evidence type="ECO:0000259" key="7">
    <source>
        <dbReference type="PROSITE" id="PS50109"/>
    </source>
</evidence>
<dbReference type="Proteomes" id="UP000199532">
    <property type="component" value="Unassembled WGS sequence"/>
</dbReference>
<name>A0A1H6X1W7_9BACT</name>
<evidence type="ECO:0000313" key="11">
    <source>
        <dbReference type="Proteomes" id="UP000199532"/>
    </source>
</evidence>
<dbReference type="InterPro" id="IPR001610">
    <property type="entry name" value="PAC"/>
</dbReference>
<dbReference type="SUPFAM" id="SSF55785">
    <property type="entry name" value="PYP-like sensor domain (PAS domain)"/>
    <property type="match status" value="2"/>
</dbReference>
<evidence type="ECO:0000256" key="5">
    <source>
        <dbReference type="ARBA" id="ARBA00022777"/>
    </source>
</evidence>
<keyword evidence="11" id="KW-1185">Reference proteome</keyword>
<dbReference type="InterPro" id="IPR036097">
    <property type="entry name" value="HisK_dim/P_sf"/>
</dbReference>
<organism evidence="10 11">
    <name type="scientific">Dyadobacter koreensis</name>
    <dbReference type="NCBI Taxonomy" id="408657"/>
    <lineage>
        <taxon>Bacteria</taxon>
        <taxon>Pseudomonadati</taxon>
        <taxon>Bacteroidota</taxon>
        <taxon>Cytophagia</taxon>
        <taxon>Cytophagales</taxon>
        <taxon>Spirosomataceae</taxon>
        <taxon>Dyadobacter</taxon>
    </lineage>
</organism>
<gene>
    <name evidence="10" type="ORF">SAMN04487995_3688</name>
</gene>